<dbReference type="InterPro" id="IPR011764">
    <property type="entry name" value="Biotin_carboxylation_dom"/>
</dbReference>
<dbReference type="SUPFAM" id="SSF56059">
    <property type="entry name" value="Glutathione synthetase ATP-binding domain-like"/>
    <property type="match status" value="1"/>
</dbReference>
<dbReference type="PROSITE" id="PS50975">
    <property type="entry name" value="ATP_GRASP"/>
    <property type="match status" value="1"/>
</dbReference>
<dbReference type="Gene3D" id="2.40.50.100">
    <property type="match status" value="1"/>
</dbReference>
<dbReference type="SMART" id="SM00796">
    <property type="entry name" value="AHS1"/>
    <property type="match status" value="1"/>
</dbReference>
<dbReference type="PROSITE" id="PS50968">
    <property type="entry name" value="BIOTINYL_LIPOYL"/>
    <property type="match status" value="1"/>
</dbReference>
<dbReference type="Pfam" id="PF02626">
    <property type="entry name" value="CT_A_B"/>
    <property type="match status" value="1"/>
</dbReference>
<feature type="domain" description="ATP-grasp" evidence="10">
    <location>
        <begin position="182"/>
        <end position="383"/>
    </location>
</feature>
<dbReference type="InterPro" id="IPR011053">
    <property type="entry name" value="Single_hybrid_motif"/>
</dbReference>
<evidence type="ECO:0000259" key="10">
    <source>
        <dbReference type="PROSITE" id="PS50975"/>
    </source>
</evidence>
<dbReference type="InterPro" id="IPR005481">
    <property type="entry name" value="BC-like_N"/>
</dbReference>
<name>A0A8K0UJU6_9AGAR</name>
<evidence type="ECO:0000256" key="3">
    <source>
        <dbReference type="ARBA" id="ARBA00022741"/>
    </source>
</evidence>
<protein>
    <submittedName>
        <fullName evidence="12">Allophanate hydrolase subunit 2-domain-containing protein</fullName>
    </submittedName>
</protein>
<gene>
    <name evidence="12" type="ORF">BXZ70DRAFT_342932</name>
</gene>
<dbReference type="Proteomes" id="UP000813824">
    <property type="component" value="Unassembled WGS sequence"/>
</dbReference>
<keyword evidence="6" id="KW-0092">Biotin</keyword>
<dbReference type="InterPro" id="IPR011054">
    <property type="entry name" value="Rudment_hybrid_motif"/>
</dbReference>
<evidence type="ECO:0000256" key="4">
    <source>
        <dbReference type="ARBA" id="ARBA00022801"/>
    </source>
</evidence>
<dbReference type="PROSITE" id="PS00867">
    <property type="entry name" value="CPSASE_2"/>
    <property type="match status" value="1"/>
</dbReference>
<reference evidence="12" key="1">
    <citation type="journal article" date="2021" name="New Phytol.">
        <title>Evolutionary innovations through gain and loss of genes in the ectomycorrhizal Boletales.</title>
        <authorList>
            <person name="Wu G."/>
            <person name="Miyauchi S."/>
            <person name="Morin E."/>
            <person name="Kuo A."/>
            <person name="Drula E."/>
            <person name="Varga T."/>
            <person name="Kohler A."/>
            <person name="Feng B."/>
            <person name="Cao Y."/>
            <person name="Lipzen A."/>
            <person name="Daum C."/>
            <person name="Hundley H."/>
            <person name="Pangilinan J."/>
            <person name="Johnson J."/>
            <person name="Barry K."/>
            <person name="LaButti K."/>
            <person name="Ng V."/>
            <person name="Ahrendt S."/>
            <person name="Min B."/>
            <person name="Choi I.G."/>
            <person name="Park H."/>
            <person name="Plett J.M."/>
            <person name="Magnuson J."/>
            <person name="Spatafora J.W."/>
            <person name="Nagy L.G."/>
            <person name="Henrissat B."/>
            <person name="Grigoriev I.V."/>
            <person name="Yang Z.L."/>
            <person name="Xu J."/>
            <person name="Martin F.M."/>
        </authorList>
    </citation>
    <scope>NUCLEOTIDE SEQUENCE</scope>
    <source>
        <strain evidence="12">KKN 215</strain>
    </source>
</reference>
<keyword evidence="4 12" id="KW-0378">Hydrolase</keyword>
<dbReference type="OrthoDB" id="196847at2759"/>
<comment type="cofactor">
    <cofactor evidence="1">
        <name>biotin</name>
        <dbReference type="ChEBI" id="CHEBI:57586"/>
    </cofactor>
</comment>
<evidence type="ECO:0000256" key="8">
    <source>
        <dbReference type="SAM" id="Phobius"/>
    </source>
</evidence>
<dbReference type="Gene3D" id="2.40.100.10">
    <property type="entry name" value="Cyclophilin-like"/>
    <property type="match status" value="2"/>
</dbReference>
<evidence type="ECO:0000256" key="6">
    <source>
        <dbReference type="ARBA" id="ARBA00023267"/>
    </source>
</evidence>
<dbReference type="PANTHER" id="PTHR18866">
    <property type="entry name" value="CARBOXYLASE:PYRUVATE/ACETYL-COA/PROPIONYL-COA CARBOXYLASE"/>
    <property type="match status" value="1"/>
</dbReference>
<evidence type="ECO:0000256" key="2">
    <source>
        <dbReference type="ARBA" id="ARBA00022598"/>
    </source>
</evidence>
<dbReference type="SUPFAM" id="SSF50891">
    <property type="entry name" value="Cyclophilin-like"/>
    <property type="match status" value="2"/>
</dbReference>
<dbReference type="InterPro" id="IPR016185">
    <property type="entry name" value="PreATP-grasp_dom_sf"/>
</dbReference>
<dbReference type="Gene3D" id="3.30.1360.40">
    <property type="match status" value="1"/>
</dbReference>
<sequence>MFYSCWVRRIRHMPCLVSPVSDDVGFGCHLSKLPPPTMASAEYIANRFQVHKLLVANRGEIAIRILRTAKALGVPTVAIYTPVDATAPHVLLADESIALLPYLGSQEKTGDEVDLAVSSKGYLDIDAIVKVCEDHGITLVHPGYGFLSENASFARALAEKGVCLLGPDWKTVEEMGLKHRARALAIEAQVPVVPGSDGLVTTVEEGIQVAAQVGYPLMLKATAGGGGMGLVVCRDEEELKAKLPATQKRALSLFHNGDIFIEKFFDASRHIEVQIFGNGTGHVIHMGERECSVQRRHQKIIEEAPSPYLFGRQDLRDRICESAVRLGSLIKYKSAGTVEFLVDDASGQFFFLEMNTRLQVEHGITEALHPGLDIVELMILQGICEHPLTGSREDLPGLPVEIAPCLAVEKLDQTKYAYPQPGRHAIETRIYCENPANDFAPTPGLLQHVHFPTIEGVRFDTWVSTGMRITPFYDPLIAKVIVCGHSRADAIAKFEQLLQPEELATDHTPTDRLSVLGPPTNIPFLHRILNEPVFLVGKATTEWVDKGGVKFTPSAFTVVSPGINTTVQSLPTRNTGLGIPPSGPLDPLSFQAGNIIIGNQPECEGLELVVPPRSTGRAGGLSFSATFHVKAVISLTGAPATLTVDGEEHNTWTRVEVPAGAKVVISGPKEGKETGGGLRGYLLIAGGLPGIPEFLGSKSTSLGIGGYQGRALQNGDVLQLTPLKSVNALPQVPRSLIPKYPSEWTLLSLPGPHDDTEFLTTSGIESFYARKWKVASASNRMGIRLEPVIAGDDQDASGSILEWARKDGGEGGSHPSNILDNGYARGSVNLNGDTPVILTNEGPSMGGYVCVATLATADQWKLGQLRPGDVIQFQRISIDDALDLRDWTERWLDTILALASGFNASPINLLAFSPKGQFVKDPKLHVIPATSTRPKVVFRQAGDSGILVEYGEMTLDLLVRARIQAFENAVRDMGVPGIVELAPCIRSTMVHYNNELTTQAKLLGQLIEAEESLPEAYEEMSFPGRKLTFPIVLDDKWNREALKQYMRSIRDKAVYLPSNIEYLANNNGVEGGAKEALRLLVASPWIVLGVGFYLACPFLVPLDHRCRLVGQKMNPSRTFTPSGAVGIAGVVAAIYPVESPGGYQLFGRTLPTWQAWGNGPDFQPDRPWLLQPFDHVVFEPVSEEEYLRFLTEFESGRYKFKIENTVFEMKSFISSVSAMKDEINEFKARQREAVKREEAKENALLEEWQQSKKNASSAAPADDVGRETQFFSSASLSGTVWQIKVKQGDKIETADQVVVILEAMKTEIPVTAGEENVGLKVAGLGKGITEGKTVQAGDKLVFFAEE</sequence>
<evidence type="ECO:0000313" key="13">
    <source>
        <dbReference type="Proteomes" id="UP000813824"/>
    </source>
</evidence>
<feature type="domain" description="Lipoyl-binding" evidence="9">
    <location>
        <begin position="1261"/>
        <end position="1344"/>
    </location>
</feature>
<dbReference type="InterPro" id="IPR003778">
    <property type="entry name" value="CT_A_B"/>
</dbReference>
<dbReference type="Pfam" id="PF00364">
    <property type="entry name" value="Biotin_lipoyl"/>
    <property type="match status" value="1"/>
</dbReference>
<accession>A0A8K0UJU6</accession>
<feature type="domain" description="Biotin carboxylation" evidence="11">
    <location>
        <begin position="49"/>
        <end position="549"/>
    </location>
</feature>
<dbReference type="InterPro" id="IPR003833">
    <property type="entry name" value="CT_C_D"/>
</dbReference>
<evidence type="ECO:0000259" key="11">
    <source>
        <dbReference type="PROSITE" id="PS50979"/>
    </source>
</evidence>
<dbReference type="SUPFAM" id="SSF160467">
    <property type="entry name" value="PH0987 N-terminal domain-like"/>
    <property type="match status" value="1"/>
</dbReference>
<evidence type="ECO:0000256" key="1">
    <source>
        <dbReference type="ARBA" id="ARBA00001953"/>
    </source>
</evidence>
<dbReference type="GO" id="GO:0016874">
    <property type="term" value="F:ligase activity"/>
    <property type="evidence" value="ECO:0007669"/>
    <property type="project" value="UniProtKB-KW"/>
</dbReference>
<dbReference type="PROSITE" id="PS00188">
    <property type="entry name" value="BIOTIN"/>
    <property type="match status" value="1"/>
</dbReference>
<dbReference type="PROSITE" id="PS50979">
    <property type="entry name" value="BC"/>
    <property type="match status" value="1"/>
</dbReference>
<dbReference type="InterPro" id="IPR005482">
    <property type="entry name" value="Biotin_COase_C"/>
</dbReference>
<evidence type="ECO:0000313" key="12">
    <source>
        <dbReference type="EMBL" id="KAH8094908.1"/>
    </source>
</evidence>
<keyword evidence="13" id="KW-1185">Reference proteome</keyword>
<keyword evidence="8" id="KW-0472">Membrane</keyword>
<dbReference type="GO" id="GO:0046872">
    <property type="term" value="F:metal ion binding"/>
    <property type="evidence" value="ECO:0007669"/>
    <property type="project" value="InterPro"/>
</dbReference>
<dbReference type="InterPro" id="IPR005479">
    <property type="entry name" value="CPAse_ATP-bd"/>
</dbReference>
<dbReference type="InterPro" id="IPR029000">
    <property type="entry name" value="Cyclophilin-like_dom_sf"/>
</dbReference>
<organism evidence="12 13">
    <name type="scientific">Cristinia sonorae</name>
    <dbReference type="NCBI Taxonomy" id="1940300"/>
    <lineage>
        <taxon>Eukaryota</taxon>
        <taxon>Fungi</taxon>
        <taxon>Dikarya</taxon>
        <taxon>Basidiomycota</taxon>
        <taxon>Agaricomycotina</taxon>
        <taxon>Agaricomycetes</taxon>
        <taxon>Agaricomycetidae</taxon>
        <taxon>Agaricales</taxon>
        <taxon>Pleurotineae</taxon>
        <taxon>Stephanosporaceae</taxon>
        <taxon>Cristinia</taxon>
    </lineage>
</organism>
<dbReference type="InterPro" id="IPR000089">
    <property type="entry name" value="Biotin_lipoyl"/>
</dbReference>
<dbReference type="Pfam" id="PF02786">
    <property type="entry name" value="CPSase_L_D2"/>
    <property type="match status" value="1"/>
</dbReference>
<dbReference type="InterPro" id="IPR011761">
    <property type="entry name" value="ATP-grasp"/>
</dbReference>
<evidence type="ECO:0000256" key="5">
    <source>
        <dbReference type="ARBA" id="ARBA00022840"/>
    </source>
</evidence>
<dbReference type="PANTHER" id="PTHR18866:SF128">
    <property type="entry name" value="UREA AMIDOLYASE"/>
    <property type="match status" value="1"/>
</dbReference>
<dbReference type="Pfam" id="PF00289">
    <property type="entry name" value="Biotin_carb_N"/>
    <property type="match status" value="1"/>
</dbReference>
<dbReference type="SUPFAM" id="SSF52440">
    <property type="entry name" value="PreATP-grasp domain"/>
    <property type="match status" value="1"/>
</dbReference>
<keyword evidence="8" id="KW-0812">Transmembrane</keyword>
<dbReference type="SUPFAM" id="SSF51246">
    <property type="entry name" value="Rudiment single hybrid motif"/>
    <property type="match status" value="1"/>
</dbReference>
<dbReference type="CDD" id="cd06850">
    <property type="entry name" value="biotinyl_domain"/>
    <property type="match status" value="1"/>
</dbReference>
<keyword evidence="2" id="KW-0436">Ligase</keyword>
<evidence type="ECO:0000259" key="9">
    <source>
        <dbReference type="PROSITE" id="PS50968"/>
    </source>
</evidence>
<dbReference type="Pfam" id="PF02682">
    <property type="entry name" value="CT_C_D"/>
    <property type="match status" value="1"/>
</dbReference>
<dbReference type="SMART" id="SM00797">
    <property type="entry name" value="AHS2"/>
    <property type="match status" value="1"/>
</dbReference>
<dbReference type="PROSITE" id="PS00866">
    <property type="entry name" value="CPSASE_1"/>
    <property type="match status" value="1"/>
</dbReference>
<keyword evidence="3 7" id="KW-0547">Nucleotide-binding</keyword>
<comment type="caution">
    <text evidence="12">The sequence shown here is derived from an EMBL/GenBank/DDBJ whole genome shotgun (WGS) entry which is preliminary data.</text>
</comment>
<dbReference type="EMBL" id="JAEVFJ010000024">
    <property type="protein sequence ID" value="KAH8094908.1"/>
    <property type="molecule type" value="Genomic_DNA"/>
</dbReference>
<feature type="transmembrane region" description="Helical" evidence="8">
    <location>
        <begin position="1082"/>
        <end position="1102"/>
    </location>
</feature>
<dbReference type="InterPro" id="IPR050856">
    <property type="entry name" value="Biotin_carboxylase_complex"/>
</dbReference>
<keyword evidence="5 7" id="KW-0067">ATP-binding</keyword>
<dbReference type="InterPro" id="IPR001882">
    <property type="entry name" value="Biotin_BS"/>
</dbReference>
<dbReference type="GO" id="GO:0005524">
    <property type="term" value="F:ATP binding"/>
    <property type="evidence" value="ECO:0007669"/>
    <property type="project" value="UniProtKB-UniRule"/>
</dbReference>
<evidence type="ECO:0000256" key="7">
    <source>
        <dbReference type="PROSITE-ProRule" id="PRU00409"/>
    </source>
</evidence>
<keyword evidence="8" id="KW-1133">Transmembrane helix</keyword>
<dbReference type="Gene3D" id="3.30.470.20">
    <property type="entry name" value="ATP-grasp fold, B domain"/>
    <property type="match status" value="1"/>
</dbReference>
<dbReference type="SMART" id="SM00878">
    <property type="entry name" value="Biotin_carb_C"/>
    <property type="match status" value="1"/>
</dbReference>
<dbReference type="GO" id="GO:0016787">
    <property type="term" value="F:hydrolase activity"/>
    <property type="evidence" value="ECO:0007669"/>
    <property type="project" value="UniProtKB-KW"/>
</dbReference>
<proteinExistence type="predicted"/>
<dbReference type="SUPFAM" id="SSF51230">
    <property type="entry name" value="Single hybrid motif"/>
    <property type="match status" value="1"/>
</dbReference>
<dbReference type="Pfam" id="PF02785">
    <property type="entry name" value="Biotin_carb_C"/>
    <property type="match status" value="1"/>
</dbReference>